<keyword evidence="5" id="KW-1185">Reference proteome</keyword>
<name>A0A2U1AUY1_9BACT</name>
<comment type="caution">
    <text evidence="4">The sequence shown here is derived from an EMBL/GenBank/DDBJ whole genome shotgun (WGS) entry which is preliminary data.</text>
</comment>
<keyword evidence="2" id="KW-0378">Hydrolase</keyword>
<dbReference type="EMBL" id="QEKI01000008">
    <property type="protein sequence ID" value="PVY40236.1"/>
    <property type="molecule type" value="Genomic_DNA"/>
</dbReference>
<evidence type="ECO:0000256" key="2">
    <source>
        <dbReference type="ARBA" id="ARBA00022801"/>
    </source>
</evidence>
<dbReference type="AlphaFoldDB" id="A0A2U1AUY1"/>
<gene>
    <name evidence="4" type="ORF">C8E01_108130</name>
</gene>
<dbReference type="RefSeq" id="WP_116543961.1">
    <property type="nucleotide sequence ID" value="NZ_QEKI01000008.1"/>
</dbReference>
<dbReference type="Proteomes" id="UP000245466">
    <property type="component" value="Unassembled WGS sequence"/>
</dbReference>
<dbReference type="CDD" id="cd04690">
    <property type="entry name" value="NUDIX_Hydrolase"/>
    <property type="match status" value="1"/>
</dbReference>
<dbReference type="InterPro" id="IPR015797">
    <property type="entry name" value="NUDIX_hydrolase-like_dom_sf"/>
</dbReference>
<protein>
    <submittedName>
        <fullName evidence="4">ADP-ribose pyrophosphatase YjhB (NUDIX family)</fullName>
    </submittedName>
</protein>
<accession>A0A2U1AUY1</accession>
<evidence type="ECO:0000259" key="3">
    <source>
        <dbReference type="PROSITE" id="PS51462"/>
    </source>
</evidence>
<dbReference type="GO" id="GO:0016787">
    <property type="term" value="F:hydrolase activity"/>
    <property type="evidence" value="ECO:0007669"/>
    <property type="project" value="UniProtKB-KW"/>
</dbReference>
<evidence type="ECO:0000313" key="5">
    <source>
        <dbReference type="Proteomes" id="UP000245466"/>
    </source>
</evidence>
<organism evidence="4 5">
    <name type="scientific">Pontibacter virosus</name>
    <dbReference type="NCBI Taxonomy" id="1765052"/>
    <lineage>
        <taxon>Bacteria</taxon>
        <taxon>Pseudomonadati</taxon>
        <taxon>Bacteroidota</taxon>
        <taxon>Cytophagia</taxon>
        <taxon>Cytophagales</taxon>
        <taxon>Hymenobacteraceae</taxon>
        <taxon>Pontibacter</taxon>
    </lineage>
</organism>
<dbReference type="InterPro" id="IPR000086">
    <property type="entry name" value="NUDIX_hydrolase_dom"/>
</dbReference>
<sequence>MKLIDKLAWIEIRDGKILSTRSKGRTKYYFPGGKREAGESDFEALSREINEELSISLIEASTRFLGIFQAQADSHPDGVQVQMTCYTGNYTGKIAAASEIEEVVWFTYQDREAVSPVDQIIFDWLKERKLLQ</sequence>
<dbReference type="SUPFAM" id="SSF55811">
    <property type="entry name" value="Nudix"/>
    <property type="match status" value="1"/>
</dbReference>
<dbReference type="PROSITE" id="PS51462">
    <property type="entry name" value="NUDIX"/>
    <property type="match status" value="1"/>
</dbReference>
<reference evidence="4 5" key="1">
    <citation type="submission" date="2018-04" db="EMBL/GenBank/DDBJ databases">
        <title>Genomic Encyclopedia of Type Strains, Phase IV (KMG-IV): sequencing the most valuable type-strain genomes for metagenomic binning, comparative biology and taxonomic classification.</title>
        <authorList>
            <person name="Goeker M."/>
        </authorList>
    </citation>
    <scope>NUCLEOTIDE SEQUENCE [LARGE SCALE GENOMIC DNA]</scope>
    <source>
        <strain evidence="4 5">DSM 100231</strain>
    </source>
</reference>
<evidence type="ECO:0000256" key="1">
    <source>
        <dbReference type="ARBA" id="ARBA00001946"/>
    </source>
</evidence>
<dbReference type="OrthoDB" id="3532303at2"/>
<dbReference type="PANTHER" id="PTHR43046">
    <property type="entry name" value="GDP-MANNOSE MANNOSYL HYDROLASE"/>
    <property type="match status" value="1"/>
</dbReference>
<evidence type="ECO:0000313" key="4">
    <source>
        <dbReference type="EMBL" id="PVY40236.1"/>
    </source>
</evidence>
<proteinExistence type="predicted"/>
<dbReference type="PANTHER" id="PTHR43046:SF2">
    <property type="entry name" value="8-OXO-DGTP DIPHOSPHATASE-RELATED"/>
    <property type="match status" value="1"/>
</dbReference>
<comment type="cofactor">
    <cofactor evidence="1">
        <name>Mg(2+)</name>
        <dbReference type="ChEBI" id="CHEBI:18420"/>
    </cofactor>
</comment>
<feature type="domain" description="Nudix hydrolase" evidence="3">
    <location>
        <begin position="1"/>
        <end position="127"/>
    </location>
</feature>
<dbReference type="Pfam" id="PF00293">
    <property type="entry name" value="NUDIX"/>
    <property type="match status" value="1"/>
</dbReference>
<dbReference type="Gene3D" id="3.90.79.10">
    <property type="entry name" value="Nucleoside Triphosphate Pyrophosphohydrolase"/>
    <property type="match status" value="1"/>
</dbReference>